<dbReference type="InterPro" id="IPR033932">
    <property type="entry name" value="YtcJ-like"/>
</dbReference>
<proteinExistence type="predicted"/>
<accession>A0ABS2E7M1</accession>
<dbReference type="Gene3D" id="3.10.310.70">
    <property type="match status" value="1"/>
</dbReference>
<name>A0ABS2E7M1_9FIRM</name>
<dbReference type="Gene3D" id="3.20.20.140">
    <property type="entry name" value="Metal-dependent hydrolases"/>
    <property type="match status" value="1"/>
</dbReference>
<evidence type="ECO:0000313" key="2">
    <source>
        <dbReference type="EMBL" id="MBM6737636.1"/>
    </source>
</evidence>
<gene>
    <name evidence="2" type="ORF">H7U36_05870</name>
</gene>
<dbReference type="SUPFAM" id="SSF51338">
    <property type="entry name" value="Composite domain of metallo-dependent hydrolases"/>
    <property type="match status" value="1"/>
</dbReference>
<evidence type="ECO:0000259" key="1">
    <source>
        <dbReference type="Pfam" id="PF07969"/>
    </source>
</evidence>
<dbReference type="CDD" id="cd01300">
    <property type="entry name" value="YtcJ_like"/>
    <property type="match status" value="1"/>
</dbReference>
<feature type="domain" description="Amidohydrolase 3" evidence="1">
    <location>
        <begin position="56"/>
        <end position="554"/>
    </location>
</feature>
<dbReference type="EMBL" id="JACLYY010000004">
    <property type="protein sequence ID" value="MBM6737636.1"/>
    <property type="molecule type" value="Genomic_DNA"/>
</dbReference>
<dbReference type="InterPro" id="IPR032466">
    <property type="entry name" value="Metal_Hydrolase"/>
</dbReference>
<dbReference type="PANTHER" id="PTHR22642:SF2">
    <property type="entry name" value="PROTEIN LONG AFTER FAR-RED 3"/>
    <property type="match status" value="1"/>
</dbReference>
<organism evidence="2 3">
    <name type="scientific">Faecalicatena fissicatena</name>
    <dbReference type="NCBI Taxonomy" id="290055"/>
    <lineage>
        <taxon>Bacteria</taxon>
        <taxon>Bacillati</taxon>
        <taxon>Bacillota</taxon>
        <taxon>Clostridia</taxon>
        <taxon>Lachnospirales</taxon>
        <taxon>Lachnospiraceae</taxon>
        <taxon>Faecalicatena</taxon>
    </lineage>
</organism>
<reference evidence="2 3" key="1">
    <citation type="journal article" date="2021" name="Sci. Rep.">
        <title>The distribution of antibiotic resistance genes in chicken gut microbiota commensals.</title>
        <authorList>
            <person name="Juricova H."/>
            <person name="Matiasovicova J."/>
            <person name="Kubasova T."/>
            <person name="Cejkova D."/>
            <person name="Rychlik I."/>
        </authorList>
    </citation>
    <scope>NUCLEOTIDE SEQUENCE [LARGE SCALE GENOMIC DNA]</scope>
    <source>
        <strain evidence="2 3">An773</strain>
    </source>
</reference>
<protein>
    <submittedName>
        <fullName evidence="2">Amidohydrolase</fullName>
    </submittedName>
</protein>
<dbReference type="Pfam" id="PF07969">
    <property type="entry name" value="Amidohydro_3"/>
    <property type="match status" value="1"/>
</dbReference>
<comment type="caution">
    <text evidence="2">The sequence shown here is derived from an EMBL/GenBank/DDBJ whole genome shotgun (WGS) entry which is preliminary data.</text>
</comment>
<dbReference type="Proteomes" id="UP000716906">
    <property type="component" value="Unassembled WGS sequence"/>
</dbReference>
<dbReference type="InterPro" id="IPR011059">
    <property type="entry name" value="Metal-dep_hydrolase_composite"/>
</dbReference>
<dbReference type="InterPro" id="IPR013108">
    <property type="entry name" value="Amidohydro_3"/>
</dbReference>
<dbReference type="SUPFAM" id="SSF51556">
    <property type="entry name" value="Metallo-dependent hydrolases"/>
    <property type="match status" value="1"/>
</dbReference>
<evidence type="ECO:0000313" key="3">
    <source>
        <dbReference type="Proteomes" id="UP000716906"/>
    </source>
</evidence>
<dbReference type="RefSeq" id="WP_033125384.1">
    <property type="nucleotide sequence ID" value="NZ_JACLYY010000004.1"/>
</dbReference>
<dbReference type="Gene3D" id="2.30.40.10">
    <property type="entry name" value="Urease, subunit C, domain 1"/>
    <property type="match status" value="1"/>
</dbReference>
<sequence>MTEIFTNAAVTTMDEDRPKAEAFAVRDGVFTFVGSREEAQEYARRLESEGESVTFTDLSGRSVLPAFQDSHMHFVGFSKHFINVDLNGCDSIEMIQQCLRDSIGQRGSCGPDARTDENAWLEATGWNQDYFTKGEKRFPTAKDLDAAVGDRPVIALRVCEHVGVLSSAGMRLLGLTKEKVQELGEFALTDEAGEPLGIFREKVLDRIRSQVHILNREILEDIILKGQEEALSYGLATIHTDDIGFMPDEDYHLLFSVYRDLLERGELKIRICQQSLRQRPELIRKYYEDGFRYGGGDHHLRVTGIKLLGDGSLGARTAGLRRPYADDPSTCGLTIFTEEQLDELVKTAHDLGYPVLVHAIGDRTIEMVLDALERDKKNRKPEESFRDGVVHVQITDGELLDRFRKQDVMALVQPIFIDYDMHIVRQRTGDMADTSYAWKTLADKGVHVSFGTDCPVESCEPLPNIYTAVTRRGLTGEERPAYRPEERMSVYEAVRSYTVEGAYASGEEDLKGRIREGMLADFIIPDRDLFSLADPEELRESKILATYIDGEKVYERA</sequence>
<keyword evidence="3" id="KW-1185">Reference proteome</keyword>
<dbReference type="PANTHER" id="PTHR22642">
    <property type="entry name" value="IMIDAZOLONEPROPIONASE"/>
    <property type="match status" value="1"/>
</dbReference>